<proteinExistence type="predicted"/>
<organism evidence="5 6">
    <name type="scientific">Saccharicrinis fermentans DSM 9555 = JCM 21142</name>
    <dbReference type="NCBI Taxonomy" id="869213"/>
    <lineage>
        <taxon>Bacteria</taxon>
        <taxon>Pseudomonadati</taxon>
        <taxon>Bacteroidota</taxon>
        <taxon>Bacteroidia</taxon>
        <taxon>Marinilabiliales</taxon>
        <taxon>Marinilabiliaceae</taxon>
        <taxon>Saccharicrinis</taxon>
    </lineage>
</organism>
<dbReference type="SMART" id="SM00892">
    <property type="entry name" value="Endonuclease_NS"/>
    <property type="match status" value="1"/>
</dbReference>
<gene>
    <name evidence="5" type="ORF">JCM21142_3914</name>
</gene>
<dbReference type="GO" id="GO:0016787">
    <property type="term" value="F:hydrolase activity"/>
    <property type="evidence" value="ECO:0007669"/>
    <property type="project" value="InterPro"/>
</dbReference>
<dbReference type="InterPro" id="IPR044929">
    <property type="entry name" value="DNA/RNA_non-sp_Endonuclease_sf"/>
</dbReference>
<feature type="binding site" evidence="2">
    <location>
        <position position="472"/>
    </location>
    <ligand>
        <name>Mg(2+)</name>
        <dbReference type="ChEBI" id="CHEBI:18420"/>
        <note>catalytic</note>
    </ligand>
</feature>
<evidence type="ECO:0000256" key="2">
    <source>
        <dbReference type="PIRSR" id="PIRSR640255-2"/>
    </source>
</evidence>
<dbReference type="InterPro" id="IPR001604">
    <property type="entry name" value="Endo_G_ENPP1-like_dom"/>
</dbReference>
<dbReference type="GO" id="GO:0004519">
    <property type="term" value="F:endonuclease activity"/>
    <property type="evidence" value="ECO:0007669"/>
    <property type="project" value="TreeGrafter"/>
</dbReference>
<reference evidence="5 6" key="1">
    <citation type="journal article" date="2014" name="Genome Announc.">
        <title>Draft Genome Sequence of Cytophaga fermentans JCM 21142T, a Facultative Anaerobe Isolated from Marine Mud.</title>
        <authorList>
            <person name="Starns D."/>
            <person name="Oshima K."/>
            <person name="Suda W."/>
            <person name="Iino T."/>
            <person name="Yuki M."/>
            <person name="Inoue J."/>
            <person name="Kitamura K."/>
            <person name="Iida T."/>
            <person name="Darby A."/>
            <person name="Hattori M."/>
            <person name="Ohkuma M."/>
        </authorList>
    </citation>
    <scope>NUCLEOTIDE SEQUENCE [LARGE SCALE GENOMIC DNA]</scope>
    <source>
        <strain evidence="5 6">JCM 21142</strain>
    </source>
</reference>
<evidence type="ECO:0000256" key="1">
    <source>
        <dbReference type="PIRSR" id="PIRSR640255-1"/>
    </source>
</evidence>
<dbReference type="eggNOG" id="COG1864">
    <property type="taxonomic scope" value="Bacteria"/>
</dbReference>
<dbReference type="InterPro" id="IPR040255">
    <property type="entry name" value="Non-specific_endonuclease"/>
</dbReference>
<dbReference type="InterPro" id="IPR020821">
    <property type="entry name" value="ENPP1-3/EXOG-like_nuc-like"/>
</dbReference>
<protein>
    <submittedName>
        <fullName evidence="5">Nuclease</fullName>
    </submittedName>
</protein>
<dbReference type="Gene3D" id="3.40.570.10">
    <property type="entry name" value="Extracellular Endonuclease, subunit A"/>
    <property type="match status" value="1"/>
</dbReference>
<sequence length="604" mass="67598">MDSKIDEQKLKDFVRKHAPSYLKQANVNSVGLAYKIENGKRTDQLAIQFTVCKKVALESLESINEVPIPASFQVDGKDIPSDIIERDYDINPVKMIDKTKGLRKQFLDPILPGCSIGHPTISAGTAGCVVFDKYNGEEYILSNWHVLQGSRGNIGDRVVQPGMHDDARKDRNDAGVLVNSHLGLAGDCAIAKMDKRKVDGQIIDLDVCVENISAPWLGDKVMKSGRTTSLTFGIVTRIDVTTKMNYGAQGDINIGCFEYTPDPDHLPFDGEISMGGDSGAAVMLADDSKATSTMLGLHFAGEVGNAPEHALACYATSVFEKLNISAKPPTQAAVLQEIKKGYDSNFLSIPLRSPYPVNEGVFDELLKHKNENVFDYMHYSLVLHRERKLAAWVAWNIDGGHIKKVNRVDFKKDPHLPMEAQIGNELYKHNDLDRGHMARRAELCWGTLAEAKKANDDSFYYTNIAPQHKRFNQSHMYGVWGQLENAVFDQAKIKDLKVSVMAGPLFNESDPIYRGVKIPKEYWKVICYVDEVNNQLVHHCFILTQSDLVADLERLDFDAFKLFKVSISTIAEKSNFKIVDLVSKESVETIEEVREIFSVYDIFN</sequence>
<dbReference type="Pfam" id="PF01223">
    <property type="entry name" value="Endonuclease_NS"/>
    <property type="match status" value="1"/>
</dbReference>
<dbReference type="GO" id="GO:0046872">
    <property type="term" value="F:metal ion binding"/>
    <property type="evidence" value="ECO:0007669"/>
    <property type="project" value="UniProtKB-KW"/>
</dbReference>
<dbReference type="InterPro" id="IPR009003">
    <property type="entry name" value="Peptidase_S1_PA"/>
</dbReference>
<dbReference type="RefSeq" id="WP_044212282.1">
    <property type="nucleotide sequence ID" value="NZ_BAMD01000007.1"/>
</dbReference>
<dbReference type="PANTHER" id="PTHR13966">
    <property type="entry name" value="ENDONUCLEASE RELATED"/>
    <property type="match status" value="1"/>
</dbReference>
<feature type="domain" description="DNA/RNA non-specific endonuclease/pyrophosphatase/phosphodiesterase" evidence="4">
    <location>
        <begin position="375"/>
        <end position="585"/>
    </location>
</feature>
<dbReference type="InterPro" id="IPR044925">
    <property type="entry name" value="His-Me_finger_sf"/>
</dbReference>
<dbReference type="Gene3D" id="2.40.10.10">
    <property type="entry name" value="Trypsin-like serine proteases"/>
    <property type="match status" value="1"/>
</dbReference>
<keyword evidence="2" id="KW-0479">Metal-binding</keyword>
<accession>W7XVR2</accession>
<dbReference type="SMART" id="SM00477">
    <property type="entry name" value="NUC"/>
    <property type="match status" value="1"/>
</dbReference>
<evidence type="ECO:0000259" key="3">
    <source>
        <dbReference type="SMART" id="SM00477"/>
    </source>
</evidence>
<comment type="caution">
    <text evidence="5">The sequence shown here is derived from an EMBL/GenBank/DDBJ whole genome shotgun (WGS) entry which is preliminary data.</text>
</comment>
<name>W7XVR2_9BACT</name>
<dbReference type="OrthoDB" id="9811262at2"/>
<evidence type="ECO:0000313" key="6">
    <source>
        <dbReference type="Proteomes" id="UP000019402"/>
    </source>
</evidence>
<dbReference type="STRING" id="869213.GCA_000517085_00739"/>
<feature type="domain" description="ENPP1-3/EXOG-like endonuclease/phosphodiesterase" evidence="3">
    <location>
        <begin position="376"/>
        <end position="585"/>
    </location>
</feature>
<dbReference type="GO" id="GO:0003676">
    <property type="term" value="F:nucleic acid binding"/>
    <property type="evidence" value="ECO:0007669"/>
    <property type="project" value="InterPro"/>
</dbReference>
<dbReference type="Proteomes" id="UP000019402">
    <property type="component" value="Unassembled WGS sequence"/>
</dbReference>
<dbReference type="SUPFAM" id="SSF54060">
    <property type="entry name" value="His-Me finger endonucleases"/>
    <property type="match status" value="1"/>
</dbReference>
<feature type="active site" description="Proton acceptor" evidence="1">
    <location>
        <position position="436"/>
    </location>
</feature>
<dbReference type="InterPro" id="IPR043504">
    <property type="entry name" value="Peptidase_S1_PA_chymotrypsin"/>
</dbReference>
<dbReference type="AlphaFoldDB" id="W7XVR2"/>
<dbReference type="SUPFAM" id="SSF50494">
    <property type="entry name" value="Trypsin-like serine proteases"/>
    <property type="match status" value="1"/>
</dbReference>
<evidence type="ECO:0000313" key="5">
    <source>
        <dbReference type="EMBL" id="GAF02285.1"/>
    </source>
</evidence>
<keyword evidence="6" id="KW-1185">Reference proteome</keyword>
<evidence type="ECO:0000259" key="4">
    <source>
        <dbReference type="SMART" id="SM00892"/>
    </source>
</evidence>
<dbReference type="PANTHER" id="PTHR13966:SF5">
    <property type="entry name" value="ENDONUCLEASE G, MITOCHONDRIAL"/>
    <property type="match status" value="1"/>
</dbReference>
<dbReference type="EMBL" id="BAMD01000007">
    <property type="protein sequence ID" value="GAF02285.1"/>
    <property type="molecule type" value="Genomic_DNA"/>
</dbReference>